<proteinExistence type="predicted"/>
<sequence>MDKTEPRIVTNELYFEEVQRLLREGKEVCIRIKGNSMLPFIKNGDRVLLEAYRGTPLPSGANILAKHEGKFVFHRYVGKKNGNIVLAGDGNIALHEYVTSSDIIAIATKHYSGDSDLAKDISSTWPRFRGMSWYRLRILRRVIGALKRMFLT</sequence>
<dbReference type="EMBL" id="JBDJNQ010000027">
    <property type="protein sequence ID" value="MEN5380772.1"/>
    <property type="molecule type" value="Genomic_DNA"/>
</dbReference>
<feature type="domain" description="Peptidase S24/S26A/S26B/S26C" evidence="1">
    <location>
        <begin position="19"/>
        <end position="87"/>
    </location>
</feature>
<dbReference type="Pfam" id="PF00717">
    <property type="entry name" value="Peptidase_S24"/>
    <property type="match status" value="1"/>
</dbReference>
<dbReference type="InterPro" id="IPR036286">
    <property type="entry name" value="LexA/Signal_pep-like_sf"/>
</dbReference>
<dbReference type="RefSeq" id="WP_346583724.1">
    <property type="nucleotide sequence ID" value="NZ_JBDJLH010000010.1"/>
</dbReference>
<protein>
    <submittedName>
        <fullName evidence="2">S24 family peptidase</fullName>
    </submittedName>
</protein>
<name>A0ABV0C1Z1_9SPHI</name>
<dbReference type="InterPro" id="IPR039418">
    <property type="entry name" value="LexA-like"/>
</dbReference>
<keyword evidence="3" id="KW-1185">Reference proteome</keyword>
<evidence type="ECO:0000259" key="1">
    <source>
        <dbReference type="Pfam" id="PF00717"/>
    </source>
</evidence>
<dbReference type="Proteomes" id="UP001409291">
    <property type="component" value="Unassembled WGS sequence"/>
</dbReference>
<accession>A0ABV0C1Z1</accession>
<reference evidence="2 3" key="1">
    <citation type="submission" date="2024-04" db="EMBL/GenBank/DDBJ databases">
        <title>WGS of bacteria from Torrens River.</title>
        <authorList>
            <person name="Wyrsch E.R."/>
            <person name="Drigo B."/>
        </authorList>
    </citation>
    <scope>NUCLEOTIDE SEQUENCE [LARGE SCALE GENOMIC DNA]</scope>
    <source>
        <strain evidence="2 3">TWI391</strain>
    </source>
</reference>
<comment type="caution">
    <text evidence="2">The sequence shown here is derived from an EMBL/GenBank/DDBJ whole genome shotgun (WGS) entry which is preliminary data.</text>
</comment>
<dbReference type="SUPFAM" id="SSF51306">
    <property type="entry name" value="LexA/Signal peptidase"/>
    <property type="match status" value="1"/>
</dbReference>
<gene>
    <name evidence="2" type="ORF">ABE541_26150</name>
</gene>
<organism evidence="2 3">
    <name type="scientific">Sphingobacterium kitahiroshimense</name>
    <dbReference type="NCBI Taxonomy" id="470446"/>
    <lineage>
        <taxon>Bacteria</taxon>
        <taxon>Pseudomonadati</taxon>
        <taxon>Bacteroidota</taxon>
        <taxon>Sphingobacteriia</taxon>
        <taxon>Sphingobacteriales</taxon>
        <taxon>Sphingobacteriaceae</taxon>
        <taxon>Sphingobacterium</taxon>
    </lineage>
</organism>
<dbReference type="InterPro" id="IPR015927">
    <property type="entry name" value="Peptidase_S24_S26A/B/C"/>
</dbReference>
<dbReference type="CDD" id="cd06529">
    <property type="entry name" value="S24_LexA-like"/>
    <property type="match status" value="1"/>
</dbReference>
<evidence type="ECO:0000313" key="3">
    <source>
        <dbReference type="Proteomes" id="UP001409291"/>
    </source>
</evidence>
<evidence type="ECO:0000313" key="2">
    <source>
        <dbReference type="EMBL" id="MEN5380772.1"/>
    </source>
</evidence>
<dbReference type="Gene3D" id="2.10.109.10">
    <property type="entry name" value="Umud Fragment, subunit A"/>
    <property type="match status" value="1"/>
</dbReference>